<evidence type="ECO:0000256" key="3">
    <source>
        <dbReference type="ARBA" id="ARBA00023239"/>
    </source>
</evidence>
<dbReference type="OrthoDB" id="9784013at2"/>
<dbReference type="STRING" id="112901.SAMN04488500_101164"/>
<keyword evidence="3 5" id="KW-0456">Lyase</keyword>
<dbReference type="InterPro" id="IPR043594">
    <property type="entry name" value="HMGL"/>
</dbReference>
<dbReference type="GO" id="GO:0046872">
    <property type="term" value="F:metal ion binding"/>
    <property type="evidence" value="ECO:0007669"/>
    <property type="project" value="UniProtKB-KW"/>
</dbReference>
<dbReference type="InterPro" id="IPR000891">
    <property type="entry name" value="PYR_CT"/>
</dbReference>
<dbReference type="RefSeq" id="WP_084573691.1">
    <property type="nucleotide sequence ID" value="NZ_CP155572.1"/>
</dbReference>
<evidence type="ECO:0000256" key="1">
    <source>
        <dbReference type="ARBA" id="ARBA00009405"/>
    </source>
</evidence>
<sequence>MHLPKQVEITEVGPRDGFQNIKEWIPTETKLEIIDHLAACGFKKMEVTAFVHPKAVPQMADAKEIITAVKAKHKDVVWMALTPNLKGVTNAIEAGADQVGYIISASDRHNFANTKQTIDQSLEGLGEVCKIKGDTKIQLSIPTVFNCPWGGRVPAENVIKIIEYGLSVGVDDIGLADTVGSAHPLQVKELLDIVKAKFPELNLVLHLHDTNGMAMASIFAALQAGTTRFETAVGGLGGCPFAPGAAGNVATEDLVNMLEGMGISTGIDFDKLMKAAYKVQELLPVPISSRMSSAIACKTHME</sequence>
<dbReference type="GO" id="GO:0004419">
    <property type="term" value="F:hydroxymethylglutaryl-CoA lyase activity"/>
    <property type="evidence" value="ECO:0007669"/>
    <property type="project" value="TreeGrafter"/>
</dbReference>
<dbReference type="FunFam" id="3.20.20.70:FF:000071">
    <property type="entry name" value="Hydroxymethylglutaryl-CoA lyase"/>
    <property type="match status" value="1"/>
</dbReference>
<evidence type="ECO:0000259" key="4">
    <source>
        <dbReference type="PROSITE" id="PS50991"/>
    </source>
</evidence>
<dbReference type="SUPFAM" id="SSF51569">
    <property type="entry name" value="Aldolase"/>
    <property type="match status" value="1"/>
</dbReference>
<name>A0A1W1YB25_9FIRM</name>
<dbReference type="EMBL" id="FWXI01000001">
    <property type="protein sequence ID" value="SMC33001.1"/>
    <property type="molecule type" value="Genomic_DNA"/>
</dbReference>
<dbReference type="PROSITE" id="PS50991">
    <property type="entry name" value="PYR_CT"/>
    <property type="match status" value="1"/>
</dbReference>
<accession>A0A1W1YB25</accession>
<gene>
    <name evidence="5" type="ORF">SAMN04488500_101164</name>
</gene>
<dbReference type="GO" id="GO:0046951">
    <property type="term" value="P:ketone body biosynthetic process"/>
    <property type="evidence" value="ECO:0007669"/>
    <property type="project" value="TreeGrafter"/>
</dbReference>
<reference evidence="5 6" key="1">
    <citation type="submission" date="2017-04" db="EMBL/GenBank/DDBJ databases">
        <authorList>
            <person name="Afonso C.L."/>
            <person name="Miller P.J."/>
            <person name="Scott M.A."/>
            <person name="Spackman E."/>
            <person name="Goraichik I."/>
            <person name="Dimitrov K.M."/>
            <person name="Suarez D.L."/>
            <person name="Swayne D.E."/>
        </authorList>
    </citation>
    <scope>NUCLEOTIDE SEQUENCE [LARGE SCALE GENOMIC DNA]</scope>
    <source>
        <strain evidence="5 6">DSM 5090</strain>
    </source>
</reference>
<evidence type="ECO:0000313" key="6">
    <source>
        <dbReference type="Proteomes" id="UP000192738"/>
    </source>
</evidence>
<organism evidence="5 6">
    <name type="scientific">Sporomusa malonica</name>
    <dbReference type="NCBI Taxonomy" id="112901"/>
    <lineage>
        <taxon>Bacteria</taxon>
        <taxon>Bacillati</taxon>
        <taxon>Bacillota</taxon>
        <taxon>Negativicutes</taxon>
        <taxon>Selenomonadales</taxon>
        <taxon>Sporomusaceae</taxon>
        <taxon>Sporomusa</taxon>
    </lineage>
</organism>
<evidence type="ECO:0000256" key="2">
    <source>
        <dbReference type="ARBA" id="ARBA00022723"/>
    </source>
</evidence>
<feature type="domain" description="Pyruvate carboxyltransferase" evidence="4">
    <location>
        <begin position="7"/>
        <end position="273"/>
    </location>
</feature>
<proteinExistence type="inferred from homology"/>
<dbReference type="PANTHER" id="PTHR42738:SF7">
    <property type="entry name" value="HYDROXYMETHYLGLUTARYL-COA LYASE"/>
    <property type="match status" value="1"/>
</dbReference>
<dbReference type="NCBIfam" id="NF004283">
    <property type="entry name" value="PRK05692.1"/>
    <property type="match status" value="1"/>
</dbReference>
<protein>
    <submittedName>
        <fullName evidence="5">Hydroxymethylglutaryl-CoA lyase</fullName>
    </submittedName>
</protein>
<dbReference type="InterPro" id="IPR013785">
    <property type="entry name" value="Aldolase_TIM"/>
</dbReference>
<dbReference type="Proteomes" id="UP000192738">
    <property type="component" value="Unassembled WGS sequence"/>
</dbReference>
<dbReference type="Pfam" id="PF00682">
    <property type="entry name" value="HMGL-like"/>
    <property type="match status" value="1"/>
</dbReference>
<keyword evidence="2" id="KW-0479">Metal-binding</keyword>
<keyword evidence="6" id="KW-1185">Reference proteome</keyword>
<comment type="similarity">
    <text evidence="1">Belongs to the HMG-CoA lyase family.</text>
</comment>
<dbReference type="Gene3D" id="3.20.20.70">
    <property type="entry name" value="Aldolase class I"/>
    <property type="match status" value="1"/>
</dbReference>
<dbReference type="GO" id="GO:0006552">
    <property type="term" value="P:L-leucine catabolic process"/>
    <property type="evidence" value="ECO:0007669"/>
    <property type="project" value="TreeGrafter"/>
</dbReference>
<dbReference type="CDD" id="cd07938">
    <property type="entry name" value="DRE_TIM_HMGL"/>
    <property type="match status" value="1"/>
</dbReference>
<evidence type="ECO:0000313" key="5">
    <source>
        <dbReference type="EMBL" id="SMC33001.1"/>
    </source>
</evidence>
<dbReference type="PANTHER" id="PTHR42738">
    <property type="entry name" value="HYDROXYMETHYLGLUTARYL-COA LYASE"/>
    <property type="match status" value="1"/>
</dbReference>
<dbReference type="AlphaFoldDB" id="A0A1W1YB25"/>